<dbReference type="STRING" id="225324.SAMN02745126_00088"/>
<gene>
    <name evidence="3" type="ORF">SAMN02745126_00088</name>
</gene>
<keyword evidence="1" id="KW-0233">DNA recombination</keyword>
<evidence type="ECO:0000313" key="4">
    <source>
        <dbReference type="Proteomes" id="UP000190092"/>
    </source>
</evidence>
<dbReference type="SUPFAM" id="SSF56349">
    <property type="entry name" value="DNA breaking-rejoining enzymes"/>
    <property type="match status" value="1"/>
</dbReference>
<feature type="domain" description="Tyr recombinase" evidence="2">
    <location>
        <begin position="227"/>
        <end position="362"/>
    </location>
</feature>
<dbReference type="GO" id="GO:0015074">
    <property type="term" value="P:DNA integration"/>
    <property type="evidence" value="ECO:0007669"/>
    <property type="project" value="InterPro"/>
</dbReference>
<dbReference type="OrthoDB" id="7216962at2"/>
<evidence type="ECO:0000256" key="1">
    <source>
        <dbReference type="ARBA" id="ARBA00023172"/>
    </source>
</evidence>
<sequence length="381" mass="43185">MPYKIPGVGGTFYAPGERKANRWVVWRGRDDAGTKLELATDARDPAGAKAYVKKHLAERACRRPPAAGAASVTLGIVSAHYKADRGLDETHADWRRLAFIEARDGKLEVRGINNAVTKGTAEAWLAKRRSEVASANTELIAKQKRPRHKVPTFAAANREVITPYRALLKFGAEQDWRGEIVVRSLKAPEGSLPPDPPRIADDETVFALLDAIEERIRSAPTPWTLQKHLEKRAFVWLCHERGYRIGEWLRFDWEWVDLPSARGRMAITKNKKDLRWEEFELSPTAVAYLAVLGARKAGKVFPWHSRSNVYRWADQLIGPDKKWRPHESRRAIVSDIVARTGDYKQAGKYVGHSNEKTTFRYRILRRPELAPDVRFGAKKAG</sequence>
<dbReference type="Proteomes" id="UP000190092">
    <property type="component" value="Unassembled WGS sequence"/>
</dbReference>
<dbReference type="InterPro" id="IPR013762">
    <property type="entry name" value="Integrase-like_cat_sf"/>
</dbReference>
<organism evidence="3 4">
    <name type="scientific">Enhydrobacter aerosaccus</name>
    <dbReference type="NCBI Taxonomy" id="225324"/>
    <lineage>
        <taxon>Bacteria</taxon>
        <taxon>Pseudomonadati</taxon>
        <taxon>Pseudomonadota</taxon>
        <taxon>Alphaproteobacteria</taxon>
        <taxon>Hyphomicrobiales</taxon>
        <taxon>Enhydrobacter</taxon>
    </lineage>
</organism>
<dbReference type="Gene3D" id="1.10.443.10">
    <property type="entry name" value="Intergrase catalytic core"/>
    <property type="match status" value="1"/>
</dbReference>
<evidence type="ECO:0000259" key="2">
    <source>
        <dbReference type="Pfam" id="PF00589"/>
    </source>
</evidence>
<dbReference type="AlphaFoldDB" id="A0A1T4JL06"/>
<dbReference type="EMBL" id="FUWJ01000001">
    <property type="protein sequence ID" value="SJZ30845.1"/>
    <property type="molecule type" value="Genomic_DNA"/>
</dbReference>
<evidence type="ECO:0000313" key="3">
    <source>
        <dbReference type="EMBL" id="SJZ30845.1"/>
    </source>
</evidence>
<proteinExistence type="predicted"/>
<keyword evidence="4" id="KW-1185">Reference proteome</keyword>
<dbReference type="GO" id="GO:0003677">
    <property type="term" value="F:DNA binding"/>
    <property type="evidence" value="ECO:0007669"/>
    <property type="project" value="InterPro"/>
</dbReference>
<protein>
    <submittedName>
        <fullName evidence="3">Phage integrase family protein</fullName>
    </submittedName>
</protein>
<dbReference type="Pfam" id="PF00589">
    <property type="entry name" value="Phage_integrase"/>
    <property type="match status" value="1"/>
</dbReference>
<dbReference type="InterPro" id="IPR002104">
    <property type="entry name" value="Integrase_catalytic"/>
</dbReference>
<accession>A0A1T4JL06</accession>
<reference evidence="4" key="1">
    <citation type="submission" date="2017-02" db="EMBL/GenBank/DDBJ databases">
        <authorList>
            <person name="Varghese N."/>
            <person name="Submissions S."/>
        </authorList>
    </citation>
    <scope>NUCLEOTIDE SEQUENCE [LARGE SCALE GENOMIC DNA]</scope>
    <source>
        <strain evidence="4">ATCC 27094</strain>
    </source>
</reference>
<dbReference type="InterPro" id="IPR011010">
    <property type="entry name" value="DNA_brk_join_enz"/>
</dbReference>
<dbReference type="RefSeq" id="WP_085931865.1">
    <property type="nucleotide sequence ID" value="NZ_FUWJ01000001.1"/>
</dbReference>
<name>A0A1T4JL06_9HYPH</name>
<dbReference type="GO" id="GO:0006310">
    <property type="term" value="P:DNA recombination"/>
    <property type="evidence" value="ECO:0007669"/>
    <property type="project" value="UniProtKB-KW"/>
</dbReference>